<accession>A0A521G042</accession>
<evidence type="ECO:0000313" key="1">
    <source>
        <dbReference type="EMBL" id="TAA74365.1"/>
    </source>
</evidence>
<comment type="caution">
    <text evidence="1">The sequence shown here is derived from an EMBL/GenBank/DDBJ whole genome shotgun (WGS) entry which is preliminary data.</text>
</comment>
<protein>
    <submittedName>
        <fullName evidence="1">Uncharacterized protein</fullName>
    </submittedName>
</protein>
<evidence type="ECO:0000313" key="2">
    <source>
        <dbReference type="Proteomes" id="UP000316238"/>
    </source>
</evidence>
<reference evidence="1" key="1">
    <citation type="submission" date="2017-07" db="EMBL/GenBank/DDBJ databases">
        <title>The cable genome - Insights into the physiology and evolution of filamentous bacteria capable of sulfide oxidation via long distance electron transfer.</title>
        <authorList>
            <person name="Thorup C."/>
            <person name="Bjerg J.T."/>
            <person name="Schreiber L."/>
            <person name="Nielsen L.P."/>
            <person name="Kjeldsen K.U."/>
            <person name="Boesen T."/>
            <person name="Boggild A."/>
            <person name="Meysman F."/>
            <person name="Geelhoed J."/>
            <person name="Schramm A."/>
        </authorList>
    </citation>
    <scope>NUCLEOTIDE SEQUENCE [LARGE SCALE GENOMIC DNA]</scope>
    <source>
        <strain evidence="1">GS</strain>
    </source>
</reference>
<keyword evidence="2" id="KW-1185">Reference proteome</keyword>
<name>A0A521G042_9BACT</name>
<gene>
    <name evidence="1" type="ORF">CDV28_12930</name>
</gene>
<dbReference type="AlphaFoldDB" id="A0A521G042"/>
<organism evidence="1 2">
    <name type="scientific">Candidatus Electronema aureum</name>
    <dbReference type="NCBI Taxonomy" id="2005002"/>
    <lineage>
        <taxon>Bacteria</taxon>
        <taxon>Pseudomonadati</taxon>
        <taxon>Thermodesulfobacteriota</taxon>
        <taxon>Desulfobulbia</taxon>
        <taxon>Desulfobulbales</taxon>
        <taxon>Desulfobulbaceae</taxon>
        <taxon>Candidatus Electronema</taxon>
    </lineage>
</organism>
<dbReference type="EMBL" id="NQJD01000029">
    <property type="protein sequence ID" value="TAA74365.1"/>
    <property type="molecule type" value="Genomic_DNA"/>
</dbReference>
<sequence>MPAAEPNALIWARLTTLTAWPFFARNAAAADSQQIPVASMQEAVSISNPFGVLGNDLVAIWEQQGDIELGFSDIDSENAD</sequence>
<dbReference type="Proteomes" id="UP000316238">
    <property type="component" value="Unassembled WGS sequence"/>
</dbReference>
<proteinExistence type="predicted"/>